<evidence type="ECO:0000256" key="3">
    <source>
        <dbReference type="ARBA" id="ARBA00011738"/>
    </source>
</evidence>
<comment type="cofactor">
    <cofactor evidence="1">
        <name>pyridoxal 5'-phosphate</name>
        <dbReference type="ChEBI" id="CHEBI:597326"/>
    </cofactor>
</comment>
<dbReference type="GO" id="GO:0006520">
    <property type="term" value="P:amino acid metabolic process"/>
    <property type="evidence" value="ECO:0007669"/>
    <property type="project" value="InterPro"/>
</dbReference>
<feature type="domain" description="Aminotransferase class I/classII large" evidence="11">
    <location>
        <begin position="36"/>
        <end position="226"/>
    </location>
</feature>
<dbReference type="InterPro" id="IPR000796">
    <property type="entry name" value="Asp_trans"/>
</dbReference>
<feature type="domain" description="Aminotransferase class I/classII large" evidence="11">
    <location>
        <begin position="234"/>
        <end position="357"/>
    </location>
</feature>
<reference evidence="12 13" key="1">
    <citation type="submission" date="2019-09" db="EMBL/GenBank/DDBJ databases">
        <authorList>
            <person name="Ou C."/>
        </authorList>
    </citation>
    <scope>NUCLEOTIDE SEQUENCE [LARGE SCALE GENOMIC DNA]</scope>
    <source>
        <strain evidence="12">S2</strain>
        <tissue evidence="12">Leaf</tissue>
    </source>
</reference>
<evidence type="ECO:0000256" key="10">
    <source>
        <dbReference type="ARBA" id="ARBA00053140"/>
    </source>
</evidence>
<evidence type="ECO:0000256" key="1">
    <source>
        <dbReference type="ARBA" id="ARBA00001933"/>
    </source>
</evidence>
<evidence type="ECO:0000256" key="7">
    <source>
        <dbReference type="ARBA" id="ARBA00022898"/>
    </source>
</evidence>
<dbReference type="PANTHER" id="PTHR11879">
    <property type="entry name" value="ASPARTATE AMINOTRANSFERASE"/>
    <property type="match status" value="1"/>
</dbReference>
<dbReference type="CDD" id="cd00609">
    <property type="entry name" value="AAT_like"/>
    <property type="match status" value="1"/>
</dbReference>
<dbReference type="GO" id="GO:0004069">
    <property type="term" value="F:L-aspartate:2-oxoglutarate aminotransferase activity"/>
    <property type="evidence" value="ECO:0007669"/>
    <property type="project" value="UniProtKB-EC"/>
</dbReference>
<dbReference type="PRINTS" id="PR00799">
    <property type="entry name" value="TRANSAMINASE"/>
</dbReference>
<comment type="function">
    <text evidence="10">Important for the metabolism of amino acids and Krebs-cycle related organic acids. In plants, it is involved in nitrogen metabolism and in aspects of carbon and energy metabolism.</text>
</comment>
<dbReference type="Gene3D" id="3.40.640.10">
    <property type="entry name" value="Type I PLP-dependent aspartate aminotransferase-like (Major domain)"/>
    <property type="match status" value="1"/>
</dbReference>
<dbReference type="InterPro" id="IPR015421">
    <property type="entry name" value="PyrdxlP-dep_Trfase_major"/>
</dbReference>
<dbReference type="Pfam" id="PF00155">
    <property type="entry name" value="Aminotran_1_2"/>
    <property type="match status" value="2"/>
</dbReference>
<sequence length="365" mass="40257">MASEHGGSAFAHIPQVPEATIPVVTVAYNKDPSPLKLNLGVGAYRTEVRGKPLVLNVVRKAEQLLVNDMSRVKEYLPIVGLADFNKLSAKLILGADSPAIQENRITTVQCLSGTGSLRVGGEFLARHYHERTIYIPLPTWGNHTKVFTLAGLTVKSYRYYDPATRGLNFQGLLEDLSSAPAGAIVLLHACAHNPTGVDPTLEQWEQIRQLVRSRGLLPFFDSAYQVCKNADVASKVESQLKLVIRPMYSNPPIHGASIVATILKDRDLFNEWTVELKAMADRIISMRHQLFESLRAKGTPGDWSHIIKQIGMFTFTGLNSEQVAFMTKEYHIYMTSDGRISMAGLSSRTVPHLTEAIHAAVTRAA</sequence>
<keyword evidence="5 12" id="KW-0032">Aminotransferase</keyword>
<evidence type="ECO:0000256" key="6">
    <source>
        <dbReference type="ARBA" id="ARBA00022679"/>
    </source>
</evidence>
<comment type="caution">
    <text evidence="12">The sequence shown here is derived from an EMBL/GenBank/DDBJ whole genome shotgun (WGS) entry which is preliminary data.</text>
</comment>
<dbReference type="Proteomes" id="UP000327157">
    <property type="component" value="Chromosome 15"/>
</dbReference>
<dbReference type="OrthoDB" id="6752799at2759"/>
<evidence type="ECO:0000256" key="9">
    <source>
        <dbReference type="ARBA" id="ARBA00049185"/>
    </source>
</evidence>
<dbReference type="GO" id="GO:0005739">
    <property type="term" value="C:mitochondrion"/>
    <property type="evidence" value="ECO:0007669"/>
    <property type="project" value="TreeGrafter"/>
</dbReference>
<evidence type="ECO:0000256" key="8">
    <source>
        <dbReference type="ARBA" id="ARBA00030923"/>
    </source>
</evidence>
<comment type="subunit">
    <text evidence="3">Homodimer.</text>
</comment>
<dbReference type="Gene3D" id="3.90.1150.10">
    <property type="entry name" value="Aspartate Aminotransferase, domain 1"/>
    <property type="match status" value="1"/>
</dbReference>
<reference evidence="13" key="2">
    <citation type="submission" date="2019-10" db="EMBL/GenBank/DDBJ databases">
        <title>A de novo genome assembly of a pear dwarfing rootstock.</title>
        <authorList>
            <person name="Wang F."/>
            <person name="Wang J."/>
            <person name="Li S."/>
            <person name="Zhang Y."/>
            <person name="Fang M."/>
            <person name="Ma L."/>
            <person name="Zhao Y."/>
            <person name="Jiang S."/>
        </authorList>
    </citation>
    <scope>NUCLEOTIDE SEQUENCE [LARGE SCALE GENOMIC DNA]</scope>
</reference>
<evidence type="ECO:0000256" key="5">
    <source>
        <dbReference type="ARBA" id="ARBA00022576"/>
    </source>
</evidence>
<accession>A0A5N5GUI0</accession>
<keyword evidence="6 12" id="KW-0808">Transferase</keyword>
<dbReference type="FunFam" id="3.90.1150.10:FF:000001">
    <property type="entry name" value="Aspartate aminotransferase"/>
    <property type="match status" value="1"/>
</dbReference>
<evidence type="ECO:0000313" key="12">
    <source>
        <dbReference type="EMBL" id="KAB2619269.1"/>
    </source>
</evidence>
<proteinExistence type="inferred from homology"/>
<gene>
    <name evidence="12" type="ORF">D8674_015138</name>
</gene>
<evidence type="ECO:0000256" key="2">
    <source>
        <dbReference type="ARBA" id="ARBA00007441"/>
    </source>
</evidence>
<organism evidence="12 13">
    <name type="scientific">Pyrus ussuriensis x Pyrus communis</name>
    <dbReference type="NCBI Taxonomy" id="2448454"/>
    <lineage>
        <taxon>Eukaryota</taxon>
        <taxon>Viridiplantae</taxon>
        <taxon>Streptophyta</taxon>
        <taxon>Embryophyta</taxon>
        <taxon>Tracheophyta</taxon>
        <taxon>Spermatophyta</taxon>
        <taxon>Magnoliopsida</taxon>
        <taxon>eudicotyledons</taxon>
        <taxon>Gunneridae</taxon>
        <taxon>Pentapetalae</taxon>
        <taxon>rosids</taxon>
        <taxon>fabids</taxon>
        <taxon>Rosales</taxon>
        <taxon>Rosaceae</taxon>
        <taxon>Amygdaloideae</taxon>
        <taxon>Maleae</taxon>
        <taxon>Pyrus</taxon>
    </lineage>
</organism>
<comment type="catalytic activity">
    <reaction evidence="9">
        <text>L-aspartate + 2-oxoglutarate = oxaloacetate + L-glutamate</text>
        <dbReference type="Rhea" id="RHEA:21824"/>
        <dbReference type="ChEBI" id="CHEBI:16452"/>
        <dbReference type="ChEBI" id="CHEBI:16810"/>
        <dbReference type="ChEBI" id="CHEBI:29985"/>
        <dbReference type="ChEBI" id="CHEBI:29991"/>
        <dbReference type="EC" id="2.6.1.1"/>
    </reaction>
</comment>
<dbReference type="EMBL" id="SMOL01000401">
    <property type="protein sequence ID" value="KAB2619269.1"/>
    <property type="molecule type" value="Genomic_DNA"/>
</dbReference>
<dbReference type="AlphaFoldDB" id="A0A5N5GUI0"/>
<protein>
    <recommendedName>
        <fullName evidence="4">aspartate transaminase</fullName>
        <ecNumber evidence="4">2.6.1.1</ecNumber>
    </recommendedName>
    <alternativeName>
        <fullName evidence="8">Transaminase A</fullName>
    </alternativeName>
</protein>
<dbReference type="PANTHER" id="PTHR11879:SF57">
    <property type="entry name" value="ASPARTATE AMINOTRANSFERASE 3, CHLOROPLASTIC"/>
    <property type="match status" value="1"/>
</dbReference>
<keyword evidence="13" id="KW-1185">Reference proteome</keyword>
<dbReference type="InterPro" id="IPR004839">
    <property type="entry name" value="Aminotransferase_I/II_large"/>
</dbReference>
<dbReference type="InterPro" id="IPR015422">
    <property type="entry name" value="PyrdxlP-dep_Trfase_small"/>
</dbReference>
<dbReference type="GO" id="GO:0030170">
    <property type="term" value="F:pyridoxal phosphate binding"/>
    <property type="evidence" value="ECO:0007669"/>
    <property type="project" value="InterPro"/>
</dbReference>
<reference evidence="12 13" key="3">
    <citation type="submission" date="2019-11" db="EMBL/GenBank/DDBJ databases">
        <title>A de novo genome assembly of a pear dwarfing rootstock.</title>
        <authorList>
            <person name="Wang F."/>
            <person name="Wang J."/>
            <person name="Li S."/>
            <person name="Zhang Y."/>
            <person name="Fang M."/>
            <person name="Ma L."/>
            <person name="Zhao Y."/>
            <person name="Jiang S."/>
        </authorList>
    </citation>
    <scope>NUCLEOTIDE SEQUENCE [LARGE SCALE GENOMIC DNA]</scope>
    <source>
        <strain evidence="12">S2</strain>
        <tissue evidence="12">Leaf</tissue>
    </source>
</reference>
<evidence type="ECO:0000256" key="4">
    <source>
        <dbReference type="ARBA" id="ARBA00012753"/>
    </source>
</evidence>
<evidence type="ECO:0000313" key="13">
    <source>
        <dbReference type="Proteomes" id="UP000327157"/>
    </source>
</evidence>
<dbReference type="SUPFAM" id="SSF53383">
    <property type="entry name" value="PLP-dependent transferases"/>
    <property type="match status" value="1"/>
</dbReference>
<comment type="similarity">
    <text evidence="2">Belongs to the class-I pyridoxal-phosphate-dependent aminotransferase family.</text>
</comment>
<dbReference type="EC" id="2.6.1.1" evidence="4"/>
<evidence type="ECO:0000259" key="11">
    <source>
        <dbReference type="Pfam" id="PF00155"/>
    </source>
</evidence>
<keyword evidence="7" id="KW-0663">Pyridoxal phosphate</keyword>
<name>A0A5N5GUI0_9ROSA</name>
<dbReference type="InterPro" id="IPR015424">
    <property type="entry name" value="PyrdxlP-dep_Trfase"/>
</dbReference>